<dbReference type="InterPro" id="IPR036259">
    <property type="entry name" value="MFS_trans_sf"/>
</dbReference>
<dbReference type="RefSeq" id="WP_011447875.1">
    <property type="nucleotide sequence ID" value="NC_007796.1"/>
</dbReference>
<evidence type="ECO:0000313" key="8">
    <source>
        <dbReference type="EMBL" id="ABD40596.1"/>
    </source>
</evidence>
<dbReference type="SUPFAM" id="SSF103473">
    <property type="entry name" value="MFS general substrate transporter"/>
    <property type="match status" value="1"/>
</dbReference>
<dbReference type="GeneID" id="3922042"/>
<organism evidence="8 9">
    <name type="scientific">Methanospirillum hungatei JF-1 (strain ATCC 27890 / DSM 864 / NBRC 100397 / JF-1)</name>
    <dbReference type="NCBI Taxonomy" id="323259"/>
    <lineage>
        <taxon>Archaea</taxon>
        <taxon>Methanobacteriati</taxon>
        <taxon>Methanobacteriota</taxon>
        <taxon>Stenosarchaea group</taxon>
        <taxon>Methanomicrobia</taxon>
        <taxon>Methanomicrobiales</taxon>
        <taxon>Methanospirillaceae</taxon>
        <taxon>Methanospirillum</taxon>
    </lineage>
</organism>
<dbReference type="EMBL" id="CP000254">
    <property type="protein sequence ID" value="ABD40596.1"/>
    <property type="molecule type" value="Genomic_DNA"/>
</dbReference>
<feature type="transmembrane region" description="Helical" evidence="6">
    <location>
        <begin position="337"/>
        <end position="354"/>
    </location>
</feature>
<dbReference type="Pfam" id="PF07690">
    <property type="entry name" value="MFS_1"/>
    <property type="match status" value="1"/>
</dbReference>
<dbReference type="AlphaFoldDB" id="Q2FR66"/>
<evidence type="ECO:0000256" key="4">
    <source>
        <dbReference type="ARBA" id="ARBA00022989"/>
    </source>
</evidence>
<evidence type="ECO:0000256" key="3">
    <source>
        <dbReference type="ARBA" id="ARBA00022692"/>
    </source>
</evidence>
<dbReference type="InParanoid" id="Q2FR66"/>
<feature type="transmembrane region" description="Helical" evidence="6">
    <location>
        <begin position="64"/>
        <end position="84"/>
    </location>
</feature>
<feature type="transmembrane region" description="Helical" evidence="6">
    <location>
        <begin position="256"/>
        <end position="274"/>
    </location>
</feature>
<dbReference type="KEGG" id="mhu:Mhun_0844"/>
<keyword evidence="9" id="KW-1185">Reference proteome</keyword>
<dbReference type="STRING" id="323259.Mhun_0844"/>
<evidence type="ECO:0000259" key="7">
    <source>
        <dbReference type="PROSITE" id="PS50850"/>
    </source>
</evidence>
<dbReference type="GO" id="GO:0022857">
    <property type="term" value="F:transmembrane transporter activity"/>
    <property type="evidence" value="ECO:0007669"/>
    <property type="project" value="InterPro"/>
</dbReference>
<dbReference type="PANTHER" id="PTHR43124">
    <property type="entry name" value="PURINE EFFLUX PUMP PBUE"/>
    <property type="match status" value="1"/>
</dbReference>
<dbReference type="OrthoDB" id="117970at2157"/>
<dbReference type="eggNOG" id="arCOG00130">
    <property type="taxonomic scope" value="Archaea"/>
</dbReference>
<dbReference type="InterPro" id="IPR020846">
    <property type="entry name" value="MFS_dom"/>
</dbReference>
<gene>
    <name evidence="8" type="ordered locus">Mhun_0844</name>
</gene>
<keyword evidence="2" id="KW-1003">Cell membrane</keyword>
<sequence>MNRSFLLFIAVFMVMALSNAIVPILPSLSDDLSFQTLIFSAYFFGAMTTTLPAGVASDRYGQPLLIRISLVLTLISGILIITLTEPVDLLIWRFIEGIGAGFFVSSALSWIGYQKDTLKNTSLFMASLNFGLLSGLIGSGWLAMVTGDILLGALVCTLGTGLICIMVCIITIPRLGAQDRISAQVLVRETGSQMLRQYPLWFSVIILLGSTGYVQAVFPELSGYPVHEVSTVLAAMNFATIIASLGTPYLKIEPVLLIRISALMIVPLLFSFLIAPVIILIMGAVAGLIMVSQIGYLAHAEERQGIAMGLYSTCSYAGMTFLPAIGGYIISYSSFETASAVIALGAIITAIIIGKCSCKGFNIHDTGG</sequence>
<dbReference type="PANTHER" id="PTHR43124:SF9">
    <property type="entry name" value="SUGAR TRANSPORT FAMILY PROTEIN"/>
    <property type="match status" value="1"/>
</dbReference>
<dbReference type="Proteomes" id="UP000001941">
    <property type="component" value="Chromosome"/>
</dbReference>
<feature type="transmembrane region" description="Helical" evidence="6">
    <location>
        <begin position="310"/>
        <end position="331"/>
    </location>
</feature>
<evidence type="ECO:0000256" key="2">
    <source>
        <dbReference type="ARBA" id="ARBA00022475"/>
    </source>
</evidence>
<dbReference type="InterPro" id="IPR011701">
    <property type="entry name" value="MFS"/>
</dbReference>
<accession>Q2FR66</accession>
<feature type="transmembrane region" description="Helical" evidence="6">
    <location>
        <begin position="198"/>
        <end position="218"/>
    </location>
</feature>
<keyword evidence="3 6" id="KW-0812">Transmembrane</keyword>
<dbReference type="GO" id="GO:0005886">
    <property type="term" value="C:plasma membrane"/>
    <property type="evidence" value="ECO:0007669"/>
    <property type="project" value="UniProtKB-SubCell"/>
</dbReference>
<evidence type="ECO:0000256" key="6">
    <source>
        <dbReference type="SAM" id="Phobius"/>
    </source>
</evidence>
<dbReference type="InterPro" id="IPR050189">
    <property type="entry name" value="MFS_Efflux_Transporters"/>
</dbReference>
<feature type="transmembrane region" description="Helical" evidence="6">
    <location>
        <begin position="36"/>
        <end position="57"/>
    </location>
</feature>
<feature type="transmembrane region" description="Helical" evidence="6">
    <location>
        <begin position="123"/>
        <end position="143"/>
    </location>
</feature>
<feature type="transmembrane region" description="Helical" evidence="6">
    <location>
        <begin position="230"/>
        <end position="249"/>
    </location>
</feature>
<proteinExistence type="predicted"/>
<keyword evidence="5 6" id="KW-0472">Membrane</keyword>
<dbReference type="EnsemblBacteria" id="ABD40596">
    <property type="protein sequence ID" value="ABD40596"/>
    <property type="gene ID" value="Mhun_0844"/>
</dbReference>
<protein>
    <submittedName>
        <fullName evidence="8">Major facilitator superfamily MFS_1</fullName>
    </submittedName>
</protein>
<feature type="domain" description="Major facilitator superfamily (MFS) profile" evidence="7">
    <location>
        <begin position="1"/>
        <end position="357"/>
    </location>
</feature>
<evidence type="ECO:0000256" key="5">
    <source>
        <dbReference type="ARBA" id="ARBA00023136"/>
    </source>
</evidence>
<dbReference type="HOGENOM" id="CLU_061499_0_0_2"/>
<dbReference type="PROSITE" id="PS50850">
    <property type="entry name" value="MFS"/>
    <property type="match status" value="1"/>
</dbReference>
<feature type="transmembrane region" description="Helical" evidence="6">
    <location>
        <begin position="280"/>
        <end position="298"/>
    </location>
</feature>
<evidence type="ECO:0000313" key="9">
    <source>
        <dbReference type="Proteomes" id="UP000001941"/>
    </source>
</evidence>
<dbReference type="Gene3D" id="1.20.1250.20">
    <property type="entry name" value="MFS general substrate transporter like domains"/>
    <property type="match status" value="1"/>
</dbReference>
<reference evidence="9" key="1">
    <citation type="journal article" date="2016" name="Stand. Genomic Sci.">
        <title>Complete genome sequence of Methanospirillum hungatei type strain JF1.</title>
        <authorList>
            <person name="Gunsalus R.P."/>
            <person name="Cook L.E."/>
            <person name="Crable B."/>
            <person name="Rohlin L."/>
            <person name="McDonald E."/>
            <person name="Mouttaki H."/>
            <person name="Sieber J.R."/>
            <person name="Poweleit N."/>
            <person name="Zhou H."/>
            <person name="Lapidus A.L."/>
            <person name="Daligault H.E."/>
            <person name="Land M."/>
            <person name="Gilna P."/>
            <person name="Ivanova N."/>
            <person name="Kyrpides N."/>
            <person name="Culley D.E."/>
            <person name="McInerney M.J."/>
        </authorList>
    </citation>
    <scope>NUCLEOTIDE SEQUENCE [LARGE SCALE GENOMIC DNA]</scope>
    <source>
        <strain evidence="9">ATCC 27890 / DSM 864 / NBRC 100397 / JF-1</strain>
    </source>
</reference>
<keyword evidence="4 6" id="KW-1133">Transmembrane helix</keyword>
<name>Q2FR66_METHJ</name>
<feature type="transmembrane region" description="Helical" evidence="6">
    <location>
        <begin position="90"/>
        <end position="111"/>
    </location>
</feature>
<comment type="subcellular location">
    <subcellularLocation>
        <location evidence="1">Cell membrane</location>
        <topology evidence="1">Multi-pass membrane protein</topology>
    </subcellularLocation>
</comment>
<feature type="transmembrane region" description="Helical" evidence="6">
    <location>
        <begin position="149"/>
        <end position="172"/>
    </location>
</feature>
<evidence type="ECO:0000256" key="1">
    <source>
        <dbReference type="ARBA" id="ARBA00004651"/>
    </source>
</evidence>